<dbReference type="EMBL" id="CAJOBC010005137">
    <property type="protein sequence ID" value="CAF3853198.1"/>
    <property type="molecule type" value="Genomic_DNA"/>
</dbReference>
<dbReference type="FunFam" id="3.40.50.300:FF:000584">
    <property type="entry name" value="probable ATP-dependent RNA helicase DDX46"/>
    <property type="match status" value="1"/>
</dbReference>
<keyword evidence="11" id="KW-0539">Nucleus</keyword>
<dbReference type="InterPro" id="IPR001650">
    <property type="entry name" value="Helicase_C-like"/>
</dbReference>
<feature type="domain" description="DEAD-box RNA helicase Q" evidence="21">
    <location>
        <begin position="1667"/>
        <end position="1695"/>
    </location>
</feature>
<feature type="compositionally biased region" description="Low complexity" evidence="18">
    <location>
        <begin position="2140"/>
        <end position="2159"/>
    </location>
</feature>
<dbReference type="InterPro" id="IPR014001">
    <property type="entry name" value="Helicase_ATP-bd"/>
</dbReference>
<feature type="region of interest" description="Disordered" evidence="18">
    <location>
        <begin position="2124"/>
        <end position="2159"/>
    </location>
</feature>
<dbReference type="Pfam" id="PF24566">
    <property type="entry name" value="HEAT_Ints3_C"/>
    <property type="match status" value="1"/>
</dbReference>
<gene>
    <name evidence="23" type="ORF">GPM918_LOCUS18092</name>
    <name evidence="22" type="ORF">OVA965_LOCUS8857</name>
    <name evidence="25" type="ORF">SRO942_LOCUS18089</name>
    <name evidence="24" type="ORF">TMI583_LOCUS8853</name>
</gene>
<evidence type="ECO:0000256" key="5">
    <source>
        <dbReference type="ARBA" id="ARBA00022741"/>
    </source>
</evidence>
<evidence type="ECO:0000313" key="26">
    <source>
        <dbReference type="Proteomes" id="UP000663829"/>
    </source>
</evidence>
<feature type="compositionally biased region" description="Acidic residues" evidence="18">
    <location>
        <begin position="1393"/>
        <end position="1402"/>
    </location>
</feature>
<dbReference type="InterPro" id="IPR000629">
    <property type="entry name" value="RNA-helicase_DEAD-box_CS"/>
</dbReference>
<dbReference type="Pfam" id="PF00271">
    <property type="entry name" value="Helicase_C"/>
    <property type="match status" value="1"/>
</dbReference>
<dbReference type="Proteomes" id="UP000682733">
    <property type="component" value="Unassembled WGS sequence"/>
</dbReference>
<proteinExistence type="inferred from homology"/>
<feature type="short sequence motif" description="Q motif" evidence="17">
    <location>
        <begin position="1667"/>
        <end position="1695"/>
    </location>
</feature>
<keyword evidence="7" id="KW-0347">Helicase</keyword>
<dbReference type="EC" id="3.6.4.13" evidence="2"/>
<dbReference type="GO" id="GO:0003724">
    <property type="term" value="F:RNA helicase activity"/>
    <property type="evidence" value="ECO:0007669"/>
    <property type="project" value="UniProtKB-EC"/>
</dbReference>
<evidence type="ECO:0000313" key="23">
    <source>
        <dbReference type="EMBL" id="CAF1087669.1"/>
    </source>
</evidence>
<evidence type="ECO:0000256" key="11">
    <source>
        <dbReference type="ARBA" id="ARBA00023242"/>
    </source>
</evidence>
<dbReference type="PANTHER" id="PTHR47958">
    <property type="entry name" value="ATP-DEPENDENT RNA HELICASE DBP3"/>
    <property type="match status" value="1"/>
</dbReference>
<dbReference type="GO" id="GO:0000398">
    <property type="term" value="P:mRNA splicing, via spliceosome"/>
    <property type="evidence" value="ECO:0007669"/>
    <property type="project" value="UniProtKB-ARBA"/>
</dbReference>
<evidence type="ECO:0000313" key="24">
    <source>
        <dbReference type="EMBL" id="CAF3668676.1"/>
    </source>
</evidence>
<dbReference type="GO" id="GO:0016607">
    <property type="term" value="C:nuclear speck"/>
    <property type="evidence" value="ECO:0007669"/>
    <property type="project" value="UniProtKB-SubCell"/>
</dbReference>
<evidence type="ECO:0000256" key="17">
    <source>
        <dbReference type="PROSITE-ProRule" id="PRU00552"/>
    </source>
</evidence>
<keyword evidence="8" id="KW-0067">ATP-binding</keyword>
<dbReference type="InterPro" id="IPR011545">
    <property type="entry name" value="DEAD/DEAH_box_helicase_dom"/>
</dbReference>
<evidence type="ECO:0000256" key="14">
    <source>
        <dbReference type="ARBA" id="ARBA00049949"/>
    </source>
</evidence>
<comment type="catalytic activity">
    <reaction evidence="13">
        <text>ATP + H2O = ADP + phosphate + H(+)</text>
        <dbReference type="Rhea" id="RHEA:13065"/>
        <dbReference type="ChEBI" id="CHEBI:15377"/>
        <dbReference type="ChEBI" id="CHEBI:15378"/>
        <dbReference type="ChEBI" id="CHEBI:30616"/>
        <dbReference type="ChEBI" id="CHEBI:43474"/>
        <dbReference type="ChEBI" id="CHEBI:456216"/>
        <dbReference type="EC" id="3.6.4.13"/>
    </reaction>
</comment>
<feature type="compositionally biased region" description="Basic residues" evidence="18">
    <location>
        <begin position="1285"/>
        <end position="1296"/>
    </location>
</feature>
<protein>
    <recommendedName>
        <fullName evidence="15">Probable ATP-dependent RNA helicase DDX46</fullName>
        <ecNumber evidence="2">3.6.4.13</ecNumber>
    </recommendedName>
    <alternativeName>
        <fullName evidence="16">DEAD box protein 46</fullName>
    </alternativeName>
</protein>
<evidence type="ECO:0000259" key="19">
    <source>
        <dbReference type="PROSITE" id="PS51192"/>
    </source>
</evidence>
<dbReference type="OrthoDB" id="196131at2759"/>
<comment type="function">
    <text evidence="14">Component of the 17S U2 SnRNP complex of the spliceosome, a large ribonucleoprotein complex that removes introns from transcribed pre-mRNAs. The 17S U2 SnRNP complex (1) directly participates in early spliceosome assembly and (2) mediates recognition of the intron branch site during pre-mRNA splicing by promoting the selection of the pre-mRNA branch-site adenosine, the nucleophile for the first step of splicing. Within the 17S U2 SnRNP complex, DDX46 plays essential roles during assembly of pre-spliceosome and proofreading of the branch site.</text>
</comment>
<evidence type="ECO:0000256" key="18">
    <source>
        <dbReference type="SAM" id="MobiDB-lite"/>
    </source>
</evidence>
<dbReference type="InterPro" id="IPR056518">
    <property type="entry name" value="HEAT_Ints3_C"/>
</dbReference>
<evidence type="ECO:0000256" key="15">
    <source>
        <dbReference type="ARBA" id="ARBA00050029"/>
    </source>
</evidence>
<accession>A0A814N5K9</accession>
<evidence type="ECO:0000256" key="7">
    <source>
        <dbReference type="ARBA" id="ARBA00022806"/>
    </source>
</evidence>
<feature type="compositionally biased region" description="Basic and acidic residues" evidence="18">
    <location>
        <begin position="1343"/>
        <end position="1378"/>
    </location>
</feature>
<evidence type="ECO:0000256" key="3">
    <source>
        <dbReference type="ARBA" id="ARBA00022664"/>
    </source>
</evidence>
<dbReference type="InterPro" id="IPR019333">
    <property type="entry name" value="INTS3_N"/>
</dbReference>
<evidence type="ECO:0000256" key="8">
    <source>
        <dbReference type="ARBA" id="ARBA00022840"/>
    </source>
</evidence>
<dbReference type="SMART" id="SM00487">
    <property type="entry name" value="DEXDc"/>
    <property type="match status" value="1"/>
</dbReference>
<evidence type="ECO:0000256" key="16">
    <source>
        <dbReference type="ARBA" id="ARBA00050042"/>
    </source>
</evidence>
<dbReference type="InterPro" id="IPR027417">
    <property type="entry name" value="P-loop_NTPase"/>
</dbReference>
<keyword evidence="3" id="KW-0507">mRNA processing</keyword>
<evidence type="ECO:0000256" key="10">
    <source>
        <dbReference type="ARBA" id="ARBA00023187"/>
    </source>
</evidence>
<feature type="non-terminal residue" evidence="23">
    <location>
        <position position="1"/>
    </location>
</feature>
<feature type="domain" description="Helicase C-terminal" evidence="20">
    <location>
        <begin position="1903"/>
        <end position="2048"/>
    </location>
</feature>
<evidence type="ECO:0000256" key="12">
    <source>
        <dbReference type="ARBA" id="ARBA00038511"/>
    </source>
</evidence>
<dbReference type="EMBL" id="CAJNOK010003045">
    <property type="protein sequence ID" value="CAF0885674.1"/>
    <property type="molecule type" value="Genomic_DNA"/>
</dbReference>
<dbReference type="SUPFAM" id="SSF52540">
    <property type="entry name" value="P-loop containing nucleoside triphosphate hydrolases"/>
    <property type="match status" value="2"/>
</dbReference>
<dbReference type="Proteomes" id="UP000681722">
    <property type="component" value="Unassembled WGS sequence"/>
</dbReference>
<comment type="similarity">
    <text evidence="12">Belongs to the DEAD box helicase family. DDX46/PRP5 subfamily.</text>
</comment>
<feature type="region of interest" description="Disordered" evidence="18">
    <location>
        <begin position="531"/>
        <end position="609"/>
    </location>
</feature>
<evidence type="ECO:0000256" key="9">
    <source>
        <dbReference type="ARBA" id="ARBA00023054"/>
    </source>
</evidence>
<keyword evidence="4" id="KW-0747">Spliceosome</keyword>
<keyword evidence="26" id="KW-1185">Reference proteome</keyword>
<dbReference type="GO" id="GO:0005681">
    <property type="term" value="C:spliceosomal complex"/>
    <property type="evidence" value="ECO:0007669"/>
    <property type="project" value="UniProtKB-KW"/>
</dbReference>
<feature type="compositionally biased region" description="Basic residues" evidence="18">
    <location>
        <begin position="1303"/>
        <end position="1312"/>
    </location>
</feature>
<dbReference type="GO" id="GO:0005524">
    <property type="term" value="F:ATP binding"/>
    <property type="evidence" value="ECO:0007669"/>
    <property type="project" value="UniProtKB-KW"/>
</dbReference>
<evidence type="ECO:0000256" key="6">
    <source>
        <dbReference type="ARBA" id="ARBA00022801"/>
    </source>
</evidence>
<reference evidence="23" key="1">
    <citation type="submission" date="2021-02" db="EMBL/GenBank/DDBJ databases">
        <authorList>
            <person name="Nowell W R."/>
        </authorList>
    </citation>
    <scope>NUCLEOTIDE SEQUENCE</scope>
</reference>
<dbReference type="GO" id="GO:0003676">
    <property type="term" value="F:nucleic acid binding"/>
    <property type="evidence" value="ECO:0007669"/>
    <property type="project" value="InterPro"/>
</dbReference>
<comment type="subcellular location">
    <subcellularLocation>
        <location evidence="1">Nucleus speckle</location>
    </subcellularLocation>
</comment>
<keyword evidence="5" id="KW-0547">Nucleotide-binding</keyword>
<dbReference type="Gene3D" id="3.40.50.300">
    <property type="entry name" value="P-loop containing nucleotide triphosphate hydrolases"/>
    <property type="match status" value="2"/>
</dbReference>
<evidence type="ECO:0000256" key="13">
    <source>
        <dbReference type="ARBA" id="ARBA00047984"/>
    </source>
</evidence>
<feature type="domain" description="Helicase ATP-binding" evidence="19">
    <location>
        <begin position="1698"/>
        <end position="1876"/>
    </location>
</feature>
<dbReference type="Proteomes" id="UP000677228">
    <property type="component" value="Unassembled WGS sequence"/>
</dbReference>
<dbReference type="SMART" id="SM00490">
    <property type="entry name" value="HELICc"/>
    <property type="match status" value="1"/>
</dbReference>
<dbReference type="InterPro" id="IPR014014">
    <property type="entry name" value="RNA_helicase_DEAD_Q_motif"/>
</dbReference>
<feature type="compositionally biased region" description="Low complexity" evidence="18">
    <location>
        <begin position="1253"/>
        <end position="1268"/>
    </location>
</feature>
<organism evidence="23 26">
    <name type="scientific">Didymodactylos carnosus</name>
    <dbReference type="NCBI Taxonomy" id="1234261"/>
    <lineage>
        <taxon>Eukaryota</taxon>
        <taxon>Metazoa</taxon>
        <taxon>Spiralia</taxon>
        <taxon>Gnathifera</taxon>
        <taxon>Rotifera</taxon>
        <taxon>Eurotatoria</taxon>
        <taxon>Bdelloidea</taxon>
        <taxon>Philodinida</taxon>
        <taxon>Philodinidae</taxon>
        <taxon>Didymodactylos</taxon>
    </lineage>
</organism>
<name>A0A814N5K9_9BILA</name>
<sequence length="2345" mass="269300">AMAGIGGGGPNNSGPLKPQESKIIRYTPIDVKDPTDALLEACYQAIQQLSSSQNRFSLDSNTLFQISQTNKKSKMDISHGLLYGILTDTTTGGNGGGVLCSKHFHDLLLLNGTNFSYIIGTLETLISKNWKRFYDNIRQQLYWFLKETISSNIDGIDRLYYVYLRNINPYESRQERCLELCEKLIELLLVYPLFLKSYPEMLLLTIYTYLCVIPAHSQFHSKLRQREIDFILSLLRDHSSSRWDCIGRDLFRLFAQISHIKDIDLYLKHLSTTTSQQSPDFLQKILQQQTEPKFLALPLTFDLEKKLRFLLENCRQGYEKYYFEWFQQQFLNFKQQPETIYLCSHIIRWQFIWWMLTQLSAYLNTVQVTAMASNQIGVTQGTTSSTNTSNHLIITLNEQLIQCKLAIYYDWLFYDQSQQLLEHELLFNSIEPGYQLLIRSHYTKPILLFILHLSENYISNLKYHIQQNIKRLFNDFLHKHWLNSFQQLLQYFANDRDLSHRLQMTLFVLPQQQQQQIQQIMLSGIPVNEESVMNDDISPNAMMPPRSEHEKNEEDNDVMMLQPVRSPTAGRFSDDDEDEDSSNSNTKISKTNDEYDDDDDTNDDMIIDPSSTIENERGLYSISLTRDTFPFQQFRLTFITEKCVHLATTYLHAPSIRMKCSLIEQLYNEIVTSDGKMFQLGVRTIEKNNGGIQQENSISYSMIKYDKYSDKFQTKLLSLFQEKLIVNGLMCLYLLRAFFVNRLLPNKTQLQTSATVLSKENNLTYSPKKLQRTLKTSPVYVLFQLILTNDDQKQEYFIRLLQAMYYFQSEIAYYFLYYLAVEQHAKPIEDLAKIYEKFSYDIIKLNCNQRKADALTTRDNNRQPMRPLTIEQENTNNFVDFLYETLVLCEQDDTETFLFIFSYVFRLYSKKLYNNIKLIRLFIQTINESEHKNFLYQILTRRLQLFHASKLYMLIDQTLLFTSQEQQYFWDLLSAHDFIQNDYEQLFTNIIEHLQKFSVLSITTNQRYEKSPNFIKHRNTIALNNVLDILKNKEPTYGLVCSLLAHELTQEFSFKLWTIWNKQHKQKLWIHLDRIITKWLQREHDSTTQQQHTKKIDYKIGLMKMAAENGLTYILEHLTILLEQLQQETNNQIQSTASDADNDDDMDCLTIDDTTTQNKLSGDLIIPMSKTTGKNLVMCIKKHEEIVEKNKEFVDKLEQAKFAPTVIQPPPPSITSTKETTITSTTNVIRNSKYELTRPTSSHTSHFFLMKRSSSSTSTKSSSPSHRNGSSREKKRRRKEESKDKKRHESSKKHSKNSSAKASRSHRSRSKSRSGETPTSKDKKVSTTPIVGPSLQLPTSGPIDKEAEQKRLEDEMQKRKERVEKWRAERKRAIESSRDPQTPVQITGKAWSLEDDADDDELQNTSKNFSSDLKREIAAARESIIATQSGKQKAKEDAAFAAQQASVTTLPTNVEDDEDDPLDKFMENISSEVKTLRKKTYRMLPPLVPAGTNIKKEEETVVKHVKPLNTTTSVVTVIKKKVKQNDEIVIKVEPEEESSSPSTNGFSSIVKTEYEQKPLSISKVTLKSGIAKHGKDKGLIMEQDIDGLEYSSEDEKPDEFDDMMTTKKSKADMIITDHSKIYYRPYRKDFYTEVPEITRMTNEEVAAYREELDGIKVTGKRCPKPIKTWSQCITSNKILSTLKKFEYEKPTPIQAQALPVIFSGRDMIGIAKTGSGKTLAFLLPIFRHIKAQPPLDPDDGPIAIIMTPTRELSLQTTKECKKFSKLLDIRCVAVYGGTGISEQIAELKRGAEIIVCTPGRMIDMLAANGGKVTNLRRVTYVVLDEADRMFDLGFEPQVNKILDNIRPDRQTVMFSATFPKQMEALARKALNKPIEVAVGGRSVVCKDVEQHVEMLEDDEKYLKLLELLGIYQEQGSVIVFVDKQEHADELMKNLLKNSYPCMSLHGGIDQYDRDSTMVDFKSGDIRLMIATSVAARGLDVKDLILVVNYDCPNHYEDYVHRCGRTGRAGNKGYAFTFITPEQERYAGDIVRALELSNTEVPEALKLLWEGYIAKMEAVSKKVKSGGGFSGKGYKFDSSEEQMTDERRKVQIVMMGIHDSDEEEESVDIDQQIDSLFKSKRRIKDKTEIPVTQPGTGAGAGSSSPASTTASGTASTTATPAVTTAAEAAAKLELAKKYASRINFNKSESRDTVQLATTSLFQGGTLNQSFSSRVVAEQIAGQLNIRLNYQKPETEELVKEDAFKVFEEELEINDFPQNARWKVTSKETCAHVSEYADVGMTVRGQYYPNGKDPIPGDRKLYLALESLTERGLQLAKTEIARLIKEEMMKMQNPAMQLVNRGRYKVI</sequence>
<evidence type="ECO:0000256" key="4">
    <source>
        <dbReference type="ARBA" id="ARBA00022728"/>
    </source>
</evidence>
<dbReference type="EMBL" id="CAJOBA010003046">
    <property type="protein sequence ID" value="CAF3668676.1"/>
    <property type="molecule type" value="Genomic_DNA"/>
</dbReference>
<dbReference type="EMBL" id="CAJNOQ010005137">
    <property type="protein sequence ID" value="CAF1087669.1"/>
    <property type="molecule type" value="Genomic_DNA"/>
</dbReference>
<evidence type="ECO:0000259" key="20">
    <source>
        <dbReference type="PROSITE" id="PS51194"/>
    </source>
</evidence>
<dbReference type="CDD" id="cd22473">
    <property type="entry name" value="KH-I_DDX46"/>
    <property type="match status" value="1"/>
</dbReference>
<dbReference type="Pfam" id="PF10189">
    <property type="entry name" value="Ints3_N"/>
    <property type="match status" value="1"/>
</dbReference>
<dbReference type="CDD" id="cd17953">
    <property type="entry name" value="DEADc_DDX46"/>
    <property type="match status" value="1"/>
</dbReference>
<dbReference type="PROSITE" id="PS00039">
    <property type="entry name" value="DEAD_ATP_HELICASE"/>
    <property type="match status" value="1"/>
</dbReference>
<dbReference type="PROSITE" id="PS51194">
    <property type="entry name" value="HELICASE_CTER"/>
    <property type="match status" value="1"/>
</dbReference>
<dbReference type="Proteomes" id="UP000663829">
    <property type="component" value="Unassembled WGS sequence"/>
</dbReference>
<feature type="compositionally biased region" description="Acidic residues" evidence="18">
    <location>
        <begin position="594"/>
        <end position="606"/>
    </location>
</feature>
<dbReference type="PROSITE" id="PS51192">
    <property type="entry name" value="HELICASE_ATP_BIND_1"/>
    <property type="match status" value="1"/>
</dbReference>
<dbReference type="CDD" id="cd18787">
    <property type="entry name" value="SF2_C_DEAD"/>
    <property type="match status" value="1"/>
</dbReference>
<evidence type="ECO:0000256" key="1">
    <source>
        <dbReference type="ARBA" id="ARBA00004324"/>
    </source>
</evidence>
<feature type="region of interest" description="Disordered" evidence="18">
    <location>
        <begin position="1233"/>
        <end position="1409"/>
    </location>
</feature>
<dbReference type="InterPro" id="IPR056149">
    <property type="entry name" value="PRP5/DDX46/KHDC4_KH"/>
</dbReference>
<keyword evidence="6" id="KW-0378">Hydrolase</keyword>
<evidence type="ECO:0000313" key="25">
    <source>
        <dbReference type="EMBL" id="CAF3853198.1"/>
    </source>
</evidence>
<dbReference type="GO" id="GO:0016787">
    <property type="term" value="F:hydrolase activity"/>
    <property type="evidence" value="ECO:0007669"/>
    <property type="project" value="UniProtKB-KW"/>
</dbReference>
<dbReference type="FunFam" id="3.40.50.300:FF:000079">
    <property type="entry name" value="probable ATP-dependent RNA helicase DDX17"/>
    <property type="match status" value="1"/>
</dbReference>
<dbReference type="Pfam" id="PF00270">
    <property type="entry name" value="DEAD"/>
    <property type="match status" value="1"/>
</dbReference>
<keyword evidence="10" id="KW-0508">mRNA splicing</keyword>
<evidence type="ECO:0000313" key="22">
    <source>
        <dbReference type="EMBL" id="CAF0885674.1"/>
    </source>
</evidence>
<evidence type="ECO:0000259" key="21">
    <source>
        <dbReference type="PROSITE" id="PS51195"/>
    </source>
</evidence>
<dbReference type="PROSITE" id="PS51195">
    <property type="entry name" value="Q_MOTIF"/>
    <property type="match status" value="1"/>
</dbReference>
<comment type="caution">
    <text evidence="23">The sequence shown here is derived from an EMBL/GenBank/DDBJ whole genome shotgun (WGS) entry which is preliminary data.</text>
</comment>
<dbReference type="Pfam" id="PF23469">
    <property type="entry name" value="KH_12"/>
    <property type="match status" value="1"/>
</dbReference>
<evidence type="ECO:0000256" key="2">
    <source>
        <dbReference type="ARBA" id="ARBA00012552"/>
    </source>
</evidence>
<keyword evidence="9" id="KW-0175">Coiled coil</keyword>